<dbReference type="RefSeq" id="WP_281800872.1">
    <property type="nucleotide sequence ID" value="NZ_BSEC01000001.1"/>
</dbReference>
<dbReference type="Proteomes" id="UP001144323">
    <property type="component" value="Unassembled WGS sequence"/>
</dbReference>
<dbReference type="AlphaFoldDB" id="A0A9W6LR23"/>
<sequence>MTDALSPHRAQAAEDHLLKAQLAHKIDALLKERGLKQTEAARLFGVKQPDVSKLLHGDFRQFSVERLLRFLVALGQDVEIVVKPHAGAPQAASLRIA</sequence>
<feature type="domain" description="HTH cro/C1-type" evidence="1">
    <location>
        <begin position="26"/>
        <end position="81"/>
    </location>
</feature>
<dbReference type="Pfam" id="PF13744">
    <property type="entry name" value="HTH_37"/>
    <property type="match status" value="1"/>
</dbReference>
<dbReference type="GO" id="GO:0003677">
    <property type="term" value="F:DNA binding"/>
    <property type="evidence" value="ECO:0007669"/>
    <property type="project" value="InterPro"/>
</dbReference>
<proteinExistence type="predicted"/>
<reference evidence="2" key="1">
    <citation type="journal article" date="2023" name="Int. J. Syst. Evol. Microbiol.">
        <title>Methylocystis iwaonis sp. nov., a type II methane-oxidizing bacterium from surface soil of a rice paddy field in Japan, and emended description of the genus Methylocystis (ex Whittenbury et al. 1970) Bowman et al. 1993.</title>
        <authorList>
            <person name="Kaise H."/>
            <person name="Sawadogo J.B."/>
            <person name="Alam M.S."/>
            <person name="Ueno C."/>
            <person name="Dianou D."/>
            <person name="Shinjo R."/>
            <person name="Asakawa S."/>
        </authorList>
    </citation>
    <scope>NUCLEOTIDE SEQUENCE</scope>
    <source>
        <strain evidence="2">LMG27198</strain>
    </source>
</reference>
<dbReference type="Gene3D" id="1.10.260.40">
    <property type="entry name" value="lambda repressor-like DNA-binding domains"/>
    <property type="match status" value="1"/>
</dbReference>
<dbReference type="InterPro" id="IPR001387">
    <property type="entry name" value="Cro/C1-type_HTH"/>
</dbReference>
<dbReference type="SUPFAM" id="SSF47413">
    <property type="entry name" value="lambda repressor-like DNA-binding domains"/>
    <property type="match status" value="1"/>
</dbReference>
<dbReference type="PROSITE" id="PS50943">
    <property type="entry name" value="HTH_CROC1"/>
    <property type="match status" value="1"/>
</dbReference>
<gene>
    <name evidence="2" type="ORF">LMG27198_09480</name>
</gene>
<dbReference type="InterPro" id="IPR039554">
    <property type="entry name" value="HigA2-like_HTH"/>
</dbReference>
<organism evidence="2 3">
    <name type="scientific">Methylocystis echinoides</name>
    <dbReference type="NCBI Taxonomy" id="29468"/>
    <lineage>
        <taxon>Bacteria</taxon>
        <taxon>Pseudomonadati</taxon>
        <taxon>Pseudomonadota</taxon>
        <taxon>Alphaproteobacteria</taxon>
        <taxon>Hyphomicrobiales</taxon>
        <taxon>Methylocystaceae</taxon>
        <taxon>Methylocystis</taxon>
    </lineage>
</organism>
<evidence type="ECO:0000313" key="3">
    <source>
        <dbReference type="Proteomes" id="UP001144323"/>
    </source>
</evidence>
<dbReference type="InterPro" id="IPR010982">
    <property type="entry name" value="Lambda_DNA-bd_dom_sf"/>
</dbReference>
<evidence type="ECO:0000259" key="1">
    <source>
        <dbReference type="PROSITE" id="PS50943"/>
    </source>
</evidence>
<dbReference type="EMBL" id="BSEC01000001">
    <property type="protein sequence ID" value="GLI91956.1"/>
    <property type="molecule type" value="Genomic_DNA"/>
</dbReference>
<protein>
    <recommendedName>
        <fullName evidence="1">HTH cro/C1-type domain-containing protein</fullName>
    </recommendedName>
</protein>
<keyword evidence="3" id="KW-1185">Reference proteome</keyword>
<dbReference type="SMART" id="SM00530">
    <property type="entry name" value="HTH_XRE"/>
    <property type="match status" value="1"/>
</dbReference>
<evidence type="ECO:0000313" key="2">
    <source>
        <dbReference type="EMBL" id="GLI91956.1"/>
    </source>
</evidence>
<name>A0A9W6LR23_9HYPH</name>
<dbReference type="CDD" id="cd00093">
    <property type="entry name" value="HTH_XRE"/>
    <property type="match status" value="1"/>
</dbReference>
<accession>A0A9W6LR23</accession>
<comment type="caution">
    <text evidence="2">The sequence shown here is derived from an EMBL/GenBank/DDBJ whole genome shotgun (WGS) entry which is preliminary data.</text>
</comment>